<evidence type="ECO:0000313" key="11">
    <source>
        <dbReference type="Proteomes" id="UP000023435"/>
    </source>
</evidence>
<evidence type="ECO:0000256" key="3">
    <source>
        <dbReference type="ARBA" id="ARBA00022692"/>
    </source>
</evidence>
<evidence type="ECO:0000256" key="1">
    <source>
        <dbReference type="ARBA" id="ARBA00004651"/>
    </source>
</evidence>
<dbReference type="InterPro" id="IPR003838">
    <property type="entry name" value="ABC3_permease_C"/>
</dbReference>
<evidence type="ECO:0000259" key="9">
    <source>
        <dbReference type="Pfam" id="PF12704"/>
    </source>
</evidence>
<keyword evidence="2" id="KW-1003">Cell membrane</keyword>
<sequence>MDIRPILTTLRRHKTAAALIVFEVALTCAIICNAVFLIQSRITRMNSPSGMVENELVRVGVRGINEHGDNEALTRSDLALLRSLPGVKSVSIANQVRYGDSSWNSGINLTRDQKIPNASVSTYLGDAQFVKTLGLKLVAGRDFNADEMISYAKLREPGANVAVPSAIITRALADKLYPGQDPVGKVFYSWGDEPTRVIGVVEHLLRPNDWIKPGMGEFSVIFPIEMGYDAGIYLLRVDPSQREQVLKSAGETLVKNGPVRILSERNARVEDMADKFYQTDRSMIWLLSAVCIALLIVTALGIVGLASFWVQQRTRQIGVRRALGATRGQILRYFQTENFLLTSIGIVLGMAMAFAINLALMKYYELPRLPALYLPLGALCLWALGQIAVYGPAKRAAMVPPALATRSA</sequence>
<feature type="transmembrane region" description="Helical" evidence="7">
    <location>
        <begin position="339"/>
        <end position="360"/>
    </location>
</feature>
<reference evidence="10 11" key="1">
    <citation type="journal article" date="2014" name="Genome Announc.">
        <title>Draft Genome Sequence of Lysobacter capsici AZ78, a Bacterium Antagonistic to Plant-Pathogenic Oomycetes.</title>
        <authorList>
            <person name="Puopolo G."/>
            <person name="Sonego P."/>
            <person name="Engelen K."/>
            <person name="Pertot I."/>
        </authorList>
    </citation>
    <scope>NUCLEOTIDE SEQUENCE [LARGE SCALE GENOMIC DNA]</scope>
    <source>
        <strain evidence="10 11">AZ78</strain>
    </source>
</reference>
<comment type="subcellular location">
    <subcellularLocation>
        <location evidence="1">Cell membrane</location>
        <topology evidence="1">Multi-pass membrane protein</topology>
    </subcellularLocation>
</comment>
<dbReference type="PANTHER" id="PTHR30572:SF4">
    <property type="entry name" value="ABC TRANSPORTER PERMEASE YTRF"/>
    <property type="match status" value="1"/>
</dbReference>
<keyword evidence="11" id="KW-1185">Reference proteome</keyword>
<dbReference type="AlphaFoldDB" id="A0A108U8X8"/>
<comment type="similarity">
    <text evidence="6">Belongs to the ABC-4 integral membrane protein family.</text>
</comment>
<dbReference type="Pfam" id="PF12704">
    <property type="entry name" value="MacB_PCD"/>
    <property type="match status" value="1"/>
</dbReference>
<feature type="domain" description="ABC3 transporter permease C-terminal" evidence="8">
    <location>
        <begin position="292"/>
        <end position="396"/>
    </location>
</feature>
<keyword evidence="4 7" id="KW-1133">Transmembrane helix</keyword>
<evidence type="ECO:0000256" key="7">
    <source>
        <dbReference type="SAM" id="Phobius"/>
    </source>
</evidence>
<organism evidence="10 11">
    <name type="scientific">Lysobacter capsici AZ78</name>
    <dbReference type="NCBI Taxonomy" id="1444315"/>
    <lineage>
        <taxon>Bacteria</taxon>
        <taxon>Pseudomonadati</taxon>
        <taxon>Pseudomonadota</taxon>
        <taxon>Gammaproteobacteria</taxon>
        <taxon>Lysobacterales</taxon>
        <taxon>Lysobacteraceae</taxon>
        <taxon>Lysobacter</taxon>
    </lineage>
</organism>
<evidence type="ECO:0000259" key="8">
    <source>
        <dbReference type="Pfam" id="PF02687"/>
    </source>
</evidence>
<feature type="transmembrane region" description="Helical" evidence="7">
    <location>
        <begin position="372"/>
        <end position="393"/>
    </location>
</feature>
<name>A0A108U8X8_9GAMM</name>
<evidence type="ECO:0000256" key="4">
    <source>
        <dbReference type="ARBA" id="ARBA00022989"/>
    </source>
</evidence>
<proteinExistence type="inferred from homology"/>
<evidence type="ECO:0000256" key="2">
    <source>
        <dbReference type="ARBA" id="ARBA00022475"/>
    </source>
</evidence>
<accession>A0A108U8X8</accession>
<evidence type="ECO:0000256" key="6">
    <source>
        <dbReference type="ARBA" id="ARBA00038076"/>
    </source>
</evidence>
<feature type="domain" description="MacB-like periplasmic core" evidence="9">
    <location>
        <begin position="55"/>
        <end position="245"/>
    </location>
</feature>
<dbReference type="Pfam" id="PF02687">
    <property type="entry name" value="FtsX"/>
    <property type="match status" value="1"/>
</dbReference>
<feature type="transmembrane region" description="Helical" evidence="7">
    <location>
        <begin position="16"/>
        <end position="38"/>
    </location>
</feature>
<dbReference type="PANTHER" id="PTHR30572">
    <property type="entry name" value="MEMBRANE COMPONENT OF TRANSPORTER-RELATED"/>
    <property type="match status" value="1"/>
</dbReference>
<keyword evidence="3 7" id="KW-0812">Transmembrane</keyword>
<dbReference type="OrthoDB" id="9770036at2"/>
<dbReference type="RefSeq" id="WP_036108920.1">
    <property type="nucleotide sequence ID" value="NZ_JAJA02000001.1"/>
</dbReference>
<dbReference type="EMBL" id="JAJA02000001">
    <property type="protein sequence ID" value="KWS04727.1"/>
    <property type="molecule type" value="Genomic_DNA"/>
</dbReference>
<dbReference type="InterPro" id="IPR025857">
    <property type="entry name" value="MacB_PCD"/>
</dbReference>
<dbReference type="GO" id="GO:0022857">
    <property type="term" value="F:transmembrane transporter activity"/>
    <property type="evidence" value="ECO:0007669"/>
    <property type="project" value="TreeGrafter"/>
</dbReference>
<comment type="caution">
    <text evidence="10">The sequence shown here is derived from an EMBL/GenBank/DDBJ whole genome shotgun (WGS) entry which is preliminary data.</text>
</comment>
<feature type="transmembrane region" description="Helical" evidence="7">
    <location>
        <begin position="284"/>
        <end position="310"/>
    </location>
</feature>
<dbReference type="GO" id="GO:0005886">
    <property type="term" value="C:plasma membrane"/>
    <property type="evidence" value="ECO:0007669"/>
    <property type="project" value="UniProtKB-SubCell"/>
</dbReference>
<keyword evidence="5 7" id="KW-0472">Membrane</keyword>
<dbReference type="InterPro" id="IPR050250">
    <property type="entry name" value="Macrolide_Exporter_MacB"/>
</dbReference>
<dbReference type="Proteomes" id="UP000023435">
    <property type="component" value="Unassembled WGS sequence"/>
</dbReference>
<protein>
    <submittedName>
        <fullName evidence="10">ABC transporter permease</fullName>
    </submittedName>
</protein>
<evidence type="ECO:0000256" key="5">
    <source>
        <dbReference type="ARBA" id="ARBA00023136"/>
    </source>
</evidence>
<gene>
    <name evidence="10" type="ORF">AZ78_2277</name>
</gene>
<evidence type="ECO:0000313" key="10">
    <source>
        <dbReference type="EMBL" id="KWS04727.1"/>
    </source>
</evidence>